<dbReference type="AlphaFoldDB" id="A0A5B7F0U9"/>
<reference evidence="1 2" key="1">
    <citation type="submission" date="2019-05" db="EMBL/GenBank/DDBJ databases">
        <title>Another draft genome of Portunus trituberculatus and its Hox gene families provides insights of decapod evolution.</title>
        <authorList>
            <person name="Jeong J.-H."/>
            <person name="Song I."/>
            <person name="Kim S."/>
            <person name="Choi T."/>
            <person name="Kim D."/>
            <person name="Ryu S."/>
            <person name="Kim W."/>
        </authorList>
    </citation>
    <scope>NUCLEOTIDE SEQUENCE [LARGE SCALE GENOMIC DNA]</scope>
    <source>
        <tissue evidence="1">Muscle</tissue>
    </source>
</reference>
<evidence type="ECO:0000313" key="1">
    <source>
        <dbReference type="EMBL" id="MPC38888.1"/>
    </source>
</evidence>
<name>A0A5B7F0U9_PORTR</name>
<comment type="caution">
    <text evidence="1">The sequence shown here is derived from an EMBL/GenBank/DDBJ whole genome shotgun (WGS) entry which is preliminary data.</text>
</comment>
<gene>
    <name evidence="1" type="ORF">E2C01_032404</name>
</gene>
<evidence type="ECO:0000313" key="2">
    <source>
        <dbReference type="Proteomes" id="UP000324222"/>
    </source>
</evidence>
<organism evidence="1 2">
    <name type="scientific">Portunus trituberculatus</name>
    <name type="common">Swimming crab</name>
    <name type="synonym">Neptunus trituberculatus</name>
    <dbReference type="NCBI Taxonomy" id="210409"/>
    <lineage>
        <taxon>Eukaryota</taxon>
        <taxon>Metazoa</taxon>
        <taxon>Ecdysozoa</taxon>
        <taxon>Arthropoda</taxon>
        <taxon>Crustacea</taxon>
        <taxon>Multicrustacea</taxon>
        <taxon>Malacostraca</taxon>
        <taxon>Eumalacostraca</taxon>
        <taxon>Eucarida</taxon>
        <taxon>Decapoda</taxon>
        <taxon>Pleocyemata</taxon>
        <taxon>Brachyura</taxon>
        <taxon>Eubrachyura</taxon>
        <taxon>Portunoidea</taxon>
        <taxon>Portunidae</taxon>
        <taxon>Portuninae</taxon>
        <taxon>Portunus</taxon>
    </lineage>
</organism>
<proteinExistence type="predicted"/>
<dbReference type="EMBL" id="VSRR010004201">
    <property type="protein sequence ID" value="MPC38888.1"/>
    <property type="molecule type" value="Genomic_DNA"/>
</dbReference>
<keyword evidence="2" id="KW-1185">Reference proteome</keyword>
<sequence>MIEAVKKFLEKCGVANPKAWFQSNPKPPVASRSRSIFFLFIVLLWRCTNHHFAYMCQDLLGFDFIASILKD</sequence>
<protein>
    <submittedName>
        <fullName evidence="1">Uncharacterized protein</fullName>
    </submittedName>
</protein>
<accession>A0A5B7F0U9</accession>
<dbReference type="Proteomes" id="UP000324222">
    <property type="component" value="Unassembled WGS sequence"/>
</dbReference>